<keyword evidence="2" id="KW-1185">Reference proteome</keyword>
<gene>
    <name evidence="1" type="ORF">AVEN_251840_1</name>
</gene>
<dbReference type="EMBL" id="BGPR01001089">
    <property type="protein sequence ID" value="GBM45114.1"/>
    <property type="molecule type" value="Genomic_DNA"/>
</dbReference>
<sequence length="103" mass="11892">MDFVRLPFQRLGHSTCSFKVGHSLLFQSGIFGTREGKTFRQCEKLMKFGANGLEVVEFRRTQHPKLHPPIPIWDLDARVAGEQKICLHWVLASRLEMKIEISL</sequence>
<reference evidence="1 2" key="1">
    <citation type="journal article" date="2019" name="Sci. Rep.">
        <title>Orb-weaving spider Araneus ventricosus genome elucidates the spidroin gene catalogue.</title>
        <authorList>
            <person name="Kono N."/>
            <person name="Nakamura H."/>
            <person name="Ohtoshi R."/>
            <person name="Moran D.A.P."/>
            <person name="Shinohara A."/>
            <person name="Yoshida Y."/>
            <person name="Fujiwara M."/>
            <person name="Mori M."/>
            <person name="Tomita M."/>
            <person name="Arakawa K."/>
        </authorList>
    </citation>
    <scope>NUCLEOTIDE SEQUENCE [LARGE SCALE GENOMIC DNA]</scope>
</reference>
<proteinExistence type="predicted"/>
<dbReference type="Proteomes" id="UP000499080">
    <property type="component" value="Unassembled WGS sequence"/>
</dbReference>
<dbReference type="AlphaFoldDB" id="A0A4Y2FZJ7"/>
<evidence type="ECO:0000313" key="1">
    <source>
        <dbReference type="EMBL" id="GBM45114.1"/>
    </source>
</evidence>
<evidence type="ECO:0000313" key="2">
    <source>
        <dbReference type="Proteomes" id="UP000499080"/>
    </source>
</evidence>
<protein>
    <submittedName>
        <fullName evidence="1">Uncharacterized protein</fullName>
    </submittedName>
</protein>
<organism evidence="1 2">
    <name type="scientific">Araneus ventricosus</name>
    <name type="common">Orbweaver spider</name>
    <name type="synonym">Epeira ventricosa</name>
    <dbReference type="NCBI Taxonomy" id="182803"/>
    <lineage>
        <taxon>Eukaryota</taxon>
        <taxon>Metazoa</taxon>
        <taxon>Ecdysozoa</taxon>
        <taxon>Arthropoda</taxon>
        <taxon>Chelicerata</taxon>
        <taxon>Arachnida</taxon>
        <taxon>Araneae</taxon>
        <taxon>Araneomorphae</taxon>
        <taxon>Entelegynae</taxon>
        <taxon>Araneoidea</taxon>
        <taxon>Araneidae</taxon>
        <taxon>Araneus</taxon>
    </lineage>
</organism>
<accession>A0A4Y2FZJ7</accession>
<comment type="caution">
    <text evidence="1">The sequence shown here is derived from an EMBL/GenBank/DDBJ whole genome shotgun (WGS) entry which is preliminary data.</text>
</comment>
<name>A0A4Y2FZJ7_ARAVE</name>